<dbReference type="OrthoDB" id="5296952at2"/>
<dbReference type="GO" id="GO:0005829">
    <property type="term" value="C:cytosol"/>
    <property type="evidence" value="ECO:0007669"/>
    <property type="project" value="TreeGrafter"/>
</dbReference>
<dbReference type="Pfam" id="PF02108">
    <property type="entry name" value="FliH"/>
    <property type="match status" value="1"/>
</dbReference>
<evidence type="ECO:0000256" key="6">
    <source>
        <dbReference type="ARBA" id="ARBA00022490"/>
    </source>
</evidence>
<keyword evidence="5" id="KW-0813">Transport</keyword>
<dbReference type="RefSeq" id="WP_119784611.1">
    <property type="nucleotide sequence ID" value="NZ_QYUQ01000002.1"/>
</dbReference>
<keyword evidence="12" id="KW-0282">Flagellum</keyword>
<evidence type="ECO:0000256" key="3">
    <source>
        <dbReference type="ARBA" id="ARBA00006602"/>
    </source>
</evidence>
<dbReference type="PANTHER" id="PTHR34982:SF1">
    <property type="entry name" value="FLAGELLAR ASSEMBLY PROTEIN FLIH"/>
    <property type="match status" value="1"/>
</dbReference>
<name>A0A3A3FZQ7_9BURK</name>
<keyword evidence="9" id="KW-1006">Bacterial flagellum protein export</keyword>
<evidence type="ECO:0000313" key="12">
    <source>
        <dbReference type="EMBL" id="RJG01161.1"/>
    </source>
</evidence>
<evidence type="ECO:0000256" key="2">
    <source>
        <dbReference type="ARBA" id="ARBA00004496"/>
    </source>
</evidence>
<dbReference type="EMBL" id="QYUQ01000002">
    <property type="protein sequence ID" value="RJG01161.1"/>
    <property type="molecule type" value="Genomic_DNA"/>
</dbReference>
<sequence>MSNAILPKEQQSAFERWEMHSFDDTRPGARPAPAAPPPPKVSIEEIAAIREEARARGHAEGLADGIAEGRVQGLAQGRAEGAAEMAHLRQIAQQLGEEAVRADQAIAHDVLALALDLAKAMLKTALTVRPELVVPIVSEAIRYLPSLQQPALLMLNPLDAAIVKEQMHDELDKAGWRIVEDAQVKRGGCRIDTATNQIDATIDTRWQRLAETLGKQSEWLA</sequence>
<protein>
    <recommendedName>
        <fullName evidence="4">Flagellar assembly protein FliH</fullName>
    </recommendedName>
</protein>
<evidence type="ECO:0000256" key="9">
    <source>
        <dbReference type="ARBA" id="ARBA00023225"/>
    </source>
</evidence>
<evidence type="ECO:0000256" key="1">
    <source>
        <dbReference type="ARBA" id="ARBA00003041"/>
    </source>
</evidence>
<dbReference type="GO" id="GO:0044781">
    <property type="term" value="P:bacterial-type flagellum organization"/>
    <property type="evidence" value="ECO:0007669"/>
    <property type="project" value="UniProtKB-KW"/>
</dbReference>
<organism evidence="12 13">
    <name type="scientific">Noviherbaspirillum sedimenti</name>
    <dbReference type="NCBI Taxonomy" id="2320865"/>
    <lineage>
        <taxon>Bacteria</taxon>
        <taxon>Pseudomonadati</taxon>
        <taxon>Pseudomonadota</taxon>
        <taxon>Betaproteobacteria</taxon>
        <taxon>Burkholderiales</taxon>
        <taxon>Oxalobacteraceae</taxon>
        <taxon>Noviherbaspirillum</taxon>
    </lineage>
</organism>
<proteinExistence type="inferred from homology"/>
<dbReference type="InterPro" id="IPR018035">
    <property type="entry name" value="Flagellar_FliH/T3SS_HrpE"/>
</dbReference>
<keyword evidence="6" id="KW-0963">Cytoplasm</keyword>
<comment type="subcellular location">
    <subcellularLocation>
        <location evidence="2">Cytoplasm</location>
    </subcellularLocation>
</comment>
<evidence type="ECO:0000256" key="4">
    <source>
        <dbReference type="ARBA" id="ARBA00016507"/>
    </source>
</evidence>
<reference evidence="13" key="1">
    <citation type="submission" date="2018-09" db="EMBL/GenBank/DDBJ databases">
        <authorList>
            <person name="Zhu H."/>
        </authorList>
    </citation>
    <scope>NUCLEOTIDE SEQUENCE [LARGE SCALE GENOMIC DNA]</scope>
    <source>
        <strain evidence="13">K1S02-23</strain>
    </source>
</reference>
<comment type="function">
    <text evidence="1">Needed for flagellar regrowth and assembly.</text>
</comment>
<dbReference type="GO" id="GO:0015031">
    <property type="term" value="P:protein transport"/>
    <property type="evidence" value="ECO:0007669"/>
    <property type="project" value="UniProtKB-KW"/>
</dbReference>
<evidence type="ECO:0000256" key="5">
    <source>
        <dbReference type="ARBA" id="ARBA00022448"/>
    </source>
</evidence>
<evidence type="ECO:0000313" key="13">
    <source>
        <dbReference type="Proteomes" id="UP000266327"/>
    </source>
</evidence>
<dbReference type="GO" id="GO:0009288">
    <property type="term" value="C:bacterial-type flagellum"/>
    <property type="evidence" value="ECO:0007669"/>
    <property type="project" value="InterPro"/>
</dbReference>
<feature type="region of interest" description="Disordered" evidence="10">
    <location>
        <begin position="1"/>
        <end position="40"/>
    </location>
</feature>
<keyword evidence="13" id="KW-1185">Reference proteome</keyword>
<keyword evidence="7" id="KW-1005">Bacterial flagellum biogenesis</keyword>
<comment type="similarity">
    <text evidence="3">Belongs to the FliH family.</text>
</comment>
<dbReference type="InterPro" id="IPR000563">
    <property type="entry name" value="Flag_FliH"/>
</dbReference>
<dbReference type="PRINTS" id="PR01003">
    <property type="entry name" value="FLGFLIH"/>
</dbReference>
<feature type="compositionally biased region" description="Basic and acidic residues" evidence="10">
    <location>
        <begin position="15"/>
        <end position="27"/>
    </location>
</feature>
<dbReference type="GO" id="GO:0003774">
    <property type="term" value="F:cytoskeletal motor activity"/>
    <property type="evidence" value="ECO:0007669"/>
    <property type="project" value="InterPro"/>
</dbReference>
<feature type="domain" description="Flagellar assembly protein FliH/Type III secretion system HrpE" evidence="11">
    <location>
        <begin position="83"/>
        <end position="209"/>
    </location>
</feature>
<dbReference type="GO" id="GO:0071973">
    <property type="term" value="P:bacterial-type flagellum-dependent cell motility"/>
    <property type="evidence" value="ECO:0007669"/>
    <property type="project" value="InterPro"/>
</dbReference>
<keyword evidence="12" id="KW-0966">Cell projection</keyword>
<accession>A0A3A3FZQ7</accession>
<dbReference type="Proteomes" id="UP000266327">
    <property type="component" value="Unassembled WGS sequence"/>
</dbReference>
<dbReference type="PANTHER" id="PTHR34982">
    <property type="entry name" value="YOP PROTEINS TRANSLOCATION PROTEIN L"/>
    <property type="match status" value="1"/>
</dbReference>
<feature type="compositionally biased region" description="Polar residues" evidence="10">
    <location>
        <begin position="1"/>
        <end position="13"/>
    </location>
</feature>
<gene>
    <name evidence="12" type="ORF">D3878_05830</name>
</gene>
<keyword evidence="12" id="KW-0969">Cilium</keyword>
<keyword evidence="8" id="KW-0653">Protein transport</keyword>
<comment type="caution">
    <text evidence="12">The sequence shown here is derived from an EMBL/GenBank/DDBJ whole genome shotgun (WGS) entry which is preliminary data.</text>
</comment>
<dbReference type="AlphaFoldDB" id="A0A3A3FZQ7"/>
<evidence type="ECO:0000256" key="10">
    <source>
        <dbReference type="SAM" id="MobiDB-lite"/>
    </source>
</evidence>
<evidence type="ECO:0000259" key="11">
    <source>
        <dbReference type="Pfam" id="PF02108"/>
    </source>
</evidence>
<evidence type="ECO:0000256" key="8">
    <source>
        <dbReference type="ARBA" id="ARBA00022927"/>
    </source>
</evidence>
<dbReference type="InterPro" id="IPR051472">
    <property type="entry name" value="T3SS_Stator/FliH"/>
</dbReference>
<evidence type="ECO:0000256" key="7">
    <source>
        <dbReference type="ARBA" id="ARBA00022795"/>
    </source>
</evidence>